<accession>A0AAQ3M3P7</accession>
<reference evidence="2 3" key="1">
    <citation type="submission" date="2023-11" db="EMBL/GenBank/DDBJ databases">
        <title>An acidophilic fungus is an integral part of prey digestion in a carnivorous sundew plant.</title>
        <authorList>
            <person name="Tsai I.J."/>
        </authorList>
    </citation>
    <scope>NUCLEOTIDE SEQUENCE [LARGE SCALE GENOMIC DNA]</scope>
    <source>
        <strain evidence="2">169a</strain>
    </source>
</reference>
<dbReference type="EMBL" id="CP138583">
    <property type="protein sequence ID" value="WPH00648.1"/>
    <property type="molecule type" value="Genomic_DNA"/>
</dbReference>
<name>A0AAQ3M3P7_9PEZI</name>
<evidence type="ECO:0000256" key="1">
    <source>
        <dbReference type="SAM" id="SignalP"/>
    </source>
</evidence>
<gene>
    <name evidence="2" type="ORF">R9X50_00347800</name>
</gene>
<dbReference type="AlphaFoldDB" id="A0AAQ3M3P7"/>
<dbReference type="Proteomes" id="UP001303373">
    <property type="component" value="Chromosome 4"/>
</dbReference>
<keyword evidence="3" id="KW-1185">Reference proteome</keyword>
<feature type="signal peptide" evidence="1">
    <location>
        <begin position="1"/>
        <end position="19"/>
    </location>
</feature>
<protein>
    <submittedName>
        <fullName evidence="2">Uncharacterized protein</fullName>
    </submittedName>
</protein>
<sequence>MQFSINSIMLLGLTAVACAAPTPEASPEVESAAAQACDPVGCYPDTSFSVLGDFDGNGQITGHLYYKNVETDFKWTCNNHWYGFDSNLPYVFSISESAGLYCDARYDQTYIKYGAISTSMSGTQDCSKTGKYSYRCIFKADGSNGSGL</sequence>
<organism evidence="2 3">
    <name type="scientific">Acrodontium crateriforme</name>
    <dbReference type="NCBI Taxonomy" id="150365"/>
    <lineage>
        <taxon>Eukaryota</taxon>
        <taxon>Fungi</taxon>
        <taxon>Dikarya</taxon>
        <taxon>Ascomycota</taxon>
        <taxon>Pezizomycotina</taxon>
        <taxon>Dothideomycetes</taxon>
        <taxon>Dothideomycetidae</taxon>
        <taxon>Mycosphaerellales</taxon>
        <taxon>Teratosphaeriaceae</taxon>
        <taxon>Acrodontium</taxon>
    </lineage>
</organism>
<feature type="chain" id="PRO_5043030622" evidence="1">
    <location>
        <begin position="20"/>
        <end position="148"/>
    </location>
</feature>
<proteinExistence type="predicted"/>
<evidence type="ECO:0000313" key="3">
    <source>
        <dbReference type="Proteomes" id="UP001303373"/>
    </source>
</evidence>
<keyword evidence="1" id="KW-0732">Signal</keyword>
<evidence type="ECO:0000313" key="2">
    <source>
        <dbReference type="EMBL" id="WPH00648.1"/>
    </source>
</evidence>